<dbReference type="Pfam" id="PF14559">
    <property type="entry name" value="TPR_19"/>
    <property type="match status" value="1"/>
</dbReference>
<organism evidence="3 4">
    <name type="scientific">Hyphococcus aureus</name>
    <dbReference type="NCBI Taxonomy" id="2666033"/>
    <lineage>
        <taxon>Bacteria</taxon>
        <taxon>Pseudomonadati</taxon>
        <taxon>Pseudomonadota</taxon>
        <taxon>Alphaproteobacteria</taxon>
        <taxon>Parvularculales</taxon>
        <taxon>Parvularculaceae</taxon>
        <taxon>Hyphococcus</taxon>
    </lineage>
</organism>
<dbReference type="InterPro" id="IPR026634">
    <property type="entry name" value="TPST-like"/>
</dbReference>
<name>A0ABW1KWH9_9PROT</name>
<keyword evidence="2" id="KW-0802">TPR repeat</keyword>
<dbReference type="SMART" id="SM00028">
    <property type="entry name" value="TPR"/>
    <property type="match status" value="5"/>
</dbReference>
<comment type="caution">
    <text evidence="3">The sequence shown here is derived from an EMBL/GenBank/DDBJ whole genome shotgun (WGS) entry which is preliminary data.</text>
</comment>
<dbReference type="PANTHER" id="PTHR12788:SF10">
    <property type="entry name" value="PROTEIN-TYROSINE SULFOTRANSFERASE"/>
    <property type="match status" value="1"/>
</dbReference>
<accession>A0ABW1KWH9</accession>
<dbReference type="Pfam" id="PF13469">
    <property type="entry name" value="Sulfotransfer_3"/>
    <property type="match status" value="1"/>
</dbReference>
<evidence type="ECO:0000313" key="4">
    <source>
        <dbReference type="Proteomes" id="UP001596116"/>
    </source>
</evidence>
<dbReference type="InterPro" id="IPR011990">
    <property type="entry name" value="TPR-like_helical_dom_sf"/>
</dbReference>
<dbReference type="SUPFAM" id="SSF48452">
    <property type="entry name" value="TPR-like"/>
    <property type="match status" value="1"/>
</dbReference>
<keyword evidence="4" id="KW-1185">Reference proteome</keyword>
<evidence type="ECO:0000313" key="3">
    <source>
        <dbReference type="EMBL" id="MFC6036425.1"/>
    </source>
</evidence>
<dbReference type="PROSITE" id="PS50005">
    <property type="entry name" value="TPR"/>
    <property type="match status" value="1"/>
</dbReference>
<dbReference type="EMBL" id="JBHPON010000002">
    <property type="protein sequence ID" value="MFC6036425.1"/>
    <property type="molecule type" value="Genomic_DNA"/>
</dbReference>
<dbReference type="Gene3D" id="1.25.40.10">
    <property type="entry name" value="Tetratricopeptide repeat domain"/>
    <property type="match status" value="1"/>
</dbReference>
<gene>
    <name evidence="3" type="ORF">ACFMB1_12790</name>
</gene>
<dbReference type="Gene3D" id="3.40.50.300">
    <property type="entry name" value="P-loop containing nucleotide triphosphate hydrolases"/>
    <property type="match status" value="1"/>
</dbReference>
<dbReference type="SUPFAM" id="SSF52540">
    <property type="entry name" value="P-loop containing nucleoside triphosphate hydrolases"/>
    <property type="match status" value="1"/>
</dbReference>
<proteinExistence type="predicted"/>
<reference evidence="3 4" key="1">
    <citation type="submission" date="2024-09" db="EMBL/GenBank/DDBJ databases">
        <authorList>
            <person name="Zhang Z.-H."/>
        </authorList>
    </citation>
    <scope>NUCLEOTIDE SEQUENCE [LARGE SCALE GENOMIC DNA]</scope>
    <source>
        <strain evidence="3 4">HHTR114</strain>
    </source>
</reference>
<keyword evidence="1" id="KW-0808">Transferase</keyword>
<feature type="repeat" description="TPR" evidence="2">
    <location>
        <begin position="42"/>
        <end position="75"/>
    </location>
</feature>
<dbReference type="RefSeq" id="WP_379882343.1">
    <property type="nucleotide sequence ID" value="NZ_JBHPON010000002.1"/>
</dbReference>
<protein>
    <submittedName>
        <fullName evidence="3">Tetratricopeptide repeat-containing sulfotransferase family protein</fullName>
    </submittedName>
</protein>
<sequence length="528" mass="58192">MSDNQQRIAGLLRDGFAALNRGDASKAGECCKAAMMIDRAHPEIHFLVGLIALDMNDLKTAASAFGSVVKLAPGHGAGWAQLARIFIRLGQPLRAEQALEKAIAAKPADAASADLIGVVSSSLGDQQQAKQWYARAVERAPDRPAYQVNLASAEIFLGEREAAEETLSALLARDDDMAQAEWLFSSLKKADSTARADRLMEKAERVKDTPSRAFLAYAAGKEYEDCEAWDEAFRAFETGAAAKRSTIDYNEEAEEAMFAALHETYNTDWAANVQAGHDDASPIFVVGQPRTGTTLIERIIASHSMVQSAGELQQFGLSVRRLTKSDNPDRWAPEVIRASAAVDPAALGKEYLRASAVMRGTAPRFVDKLPGNYLHIPLILAALPKAKIVHLTRDPMDSCFASYKQLFAEAYFHSYDQAEMGRHHARHLKLMDHWRRLFPGRFFDISYEATVADLEPGARALISYLDLPWEDQCLAFHEQKTAVATASAVQVREKPHTRSVGRWRRYGAALDPMAMALRDAGIFIDQDD</sequence>
<dbReference type="InterPro" id="IPR019734">
    <property type="entry name" value="TPR_rpt"/>
</dbReference>
<dbReference type="PANTHER" id="PTHR12788">
    <property type="entry name" value="PROTEIN-TYROSINE SULFOTRANSFERASE 2"/>
    <property type="match status" value="1"/>
</dbReference>
<evidence type="ECO:0000256" key="2">
    <source>
        <dbReference type="PROSITE-ProRule" id="PRU00339"/>
    </source>
</evidence>
<dbReference type="InterPro" id="IPR027417">
    <property type="entry name" value="P-loop_NTPase"/>
</dbReference>
<dbReference type="Proteomes" id="UP001596116">
    <property type="component" value="Unassembled WGS sequence"/>
</dbReference>
<evidence type="ECO:0000256" key="1">
    <source>
        <dbReference type="ARBA" id="ARBA00022679"/>
    </source>
</evidence>